<comment type="caution">
    <text evidence="1">The sequence shown here is derived from an EMBL/GenBank/DDBJ whole genome shotgun (WGS) entry which is preliminary data.</text>
</comment>
<dbReference type="EMBL" id="RHFK02000017">
    <property type="protein sequence ID" value="TWW62318.1"/>
    <property type="molecule type" value="Genomic_DNA"/>
</dbReference>
<evidence type="ECO:0000313" key="2">
    <source>
        <dbReference type="Proteomes" id="UP000324091"/>
    </source>
</evidence>
<sequence>MLQPSKTASCPGGVPNELYYLPHRFDSRDCGFQIEQTQLDAFPEAPLTRAPCGDANMQEYLDLTMQSNQLQKAEYWQSATELYLKLKEITQL</sequence>
<keyword evidence="2" id="KW-1185">Reference proteome</keyword>
<organism evidence="1 2">
    <name type="scientific">Takifugu flavidus</name>
    <name type="common">sansaifugu</name>
    <dbReference type="NCBI Taxonomy" id="433684"/>
    <lineage>
        <taxon>Eukaryota</taxon>
        <taxon>Metazoa</taxon>
        <taxon>Chordata</taxon>
        <taxon>Craniata</taxon>
        <taxon>Vertebrata</taxon>
        <taxon>Euteleostomi</taxon>
        <taxon>Actinopterygii</taxon>
        <taxon>Neopterygii</taxon>
        <taxon>Teleostei</taxon>
        <taxon>Neoteleostei</taxon>
        <taxon>Acanthomorphata</taxon>
        <taxon>Eupercaria</taxon>
        <taxon>Tetraodontiformes</taxon>
        <taxon>Tetradontoidea</taxon>
        <taxon>Tetraodontidae</taxon>
        <taxon>Takifugu</taxon>
    </lineage>
</organism>
<evidence type="ECO:0000313" key="1">
    <source>
        <dbReference type="EMBL" id="TWW62318.1"/>
    </source>
</evidence>
<reference evidence="1 2" key="1">
    <citation type="submission" date="2019-04" db="EMBL/GenBank/DDBJ databases">
        <title>Chromosome genome assembly for Takifugu flavidus.</title>
        <authorList>
            <person name="Xiao S."/>
        </authorList>
    </citation>
    <scope>NUCLEOTIDE SEQUENCE [LARGE SCALE GENOMIC DNA]</scope>
    <source>
        <strain evidence="1">HTHZ2018</strain>
        <tissue evidence="1">Muscle</tissue>
    </source>
</reference>
<dbReference type="AlphaFoldDB" id="A0A5C6N6F6"/>
<accession>A0A5C6N6F6</accession>
<gene>
    <name evidence="1" type="ORF">D4764_04G0009650</name>
</gene>
<dbReference type="Proteomes" id="UP000324091">
    <property type="component" value="Chromosome 4"/>
</dbReference>
<protein>
    <submittedName>
        <fullName evidence="1">Uncharacterized protein</fullName>
    </submittedName>
</protein>
<proteinExistence type="predicted"/>
<name>A0A5C6N6F6_9TELE</name>